<evidence type="ECO:0000256" key="6">
    <source>
        <dbReference type="ARBA" id="ARBA00022801"/>
    </source>
</evidence>
<keyword evidence="8" id="KW-0234">DNA repair</keyword>
<evidence type="ECO:0000256" key="1">
    <source>
        <dbReference type="ARBA" id="ARBA00004123"/>
    </source>
</evidence>
<dbReference type="SUPFAM" id="SSF52980">
    <property type="entry name" value="Restriction endonuclease-like"/>
    <property type="match status" value="1"/>
</dbReference>
<feature type="compositionally biased region" description="Acidic residues" evidence="10">
    <location>
        <begin position="618"/>
        <end position="631"/>
    </location>
</feature>
<evidence type="ECO:0000256" key="4">
    <source>
        <dbReference type="ARBA" id="ARBA00022759"/>
    </source>
</evidence>
<dbReference type="GeneID" id="40314300"/>
<dbReference type="EC" id="3.1.-.-" evidence="12"/>
<dbReference type="InterPro" id="IPR011335">
    <property type="entry name" value="Restrct_endonuc-II-like"/>
</dbReference>
<dbReference type="FunFam" id="3.40.50.10130:FF:000002">
    <property type="entry name" value="DNA repair endonuclease XPF"/>
    <property type="match status" value="1"/>
</dbReference>
<evidence type="ECO:0000259" key="11">
    <source>
        <dbReference type="SMART" id="SM00891"/>
    </source>
</evidence>
<dbReference type="Gene3D" id="3.40.50.10130">
    <property type="match status" value="1"/>
</dbReference>
<dbReference type="CDD" id="cd20078">
    <property type="entry name" value="XPF_nuclease_XPF_euk"/>
    <property type="match status" value="1"/>
</dbReference>
<dbReference type="RefSeq" id="XP_029232258.1">
    <property type="nucleotide sequence ID" value="XM_029367629.1"/>
</dbReference>
<evidence type="ECO:0000313" key="13">
    <source>
        <dbReference type="Proteomes" id="UP000284403"/>
    </source>
</evidence>
<comment type="subcellular location">
    <subcellularLocation>
        <location evidence="1">Nucleus</location>
    </subcellularLocation>
</comment>
<dbReference type="InterPro" id="IPR006166">
    <property type="entry name" value="ERCC4_domain"/>
</dbReference>
<keyword evidence="6 12" id="KW-0378">Hydrolase</keyword>
<keyword evidence="4" id="KW-0255">Endonuclease</keyword>
<dbReference type="PANTHER" id="PTHR10150">
    <property type="entry name" value="DNA REPAIR ENDONUCLEASE XPF"/>
    <property type="match status" value="1"/>
</dbReference>
<dbReference type="EMBL" id="MKKU01000018">
    <property type="protein sequence ID" value="RNF27052.1"/>
    <property type="molecule type" value="Genomic_DNA"/>
</dbReference>
<dbReference type="SMART" id="SM00891">
    <property type="entry name" value="ERCC4"/>
    <property type="match status" value="1"/>
</dbReference>
<comment type="caution">
    <text evidence="12">The sequence shown here is derived from an EMBL/GenBank/DDBJ whole genome shotgun (WGS) entry which is preliminary data.</text>
</comment>
<keyword evidence="9" id="KW-0539">Nucleus</keyword>
<reference evidence="12 13" key="1">
    <citation type="journal article" date="2018" name="BMC Genomics">
        <title>Genomic comparison of Trypanosoma conorhini and Trypanosoma rangeli to Trypanosoma cruzi strains of high and low virulence.</title>
        <authorList>
            <person name="Bradwell K.R."/>
            <person name="Koparde V.N."/>
            <person name="Matveyev A.V."/>
            <person name="Serrano M.G."/>
            <person name="Alves J.M."/>
            <person name="Parikh H."/>
            <person name="Huang B."/>
            <person name="Lee V."/>
            <person name="Espinosa-Alvarez O."/>
            <person name="Ortiz P.A."/>
            <person name="Costa-Martins A.G."/>
            <person name="Teixeira M.M."/>
            <person name="Buck G.A."/>
        </authorList>
    </citation>
    <scope>NUCLEOTIDE SEQUENCE [LARGE SCALE GENOMIC DNA]</scope>
    <source>
        <strain evidence="12 13">025E</strain>
    </source>
</reference>
<keyword evidence="7" id="KW-0238">DNA-binding</keyword>
<dbReference type="SUPFAM" id="SSF47781">
    <property type="entry name" value="RuvA domain 2-like"/>
    <property type="match status" value="1"/>
</dbReference>
<dbReference type="Gene3D" id="1.10.150.20">
    <property type="entry name" value="5' to 3' exonuclease, C-terminal subdomain"/>
    <property type="match status" value="1"/>
</dbReference>
<evidence type="ECO:0000256" key="2">
    <source>
        <dbReference type="ARBA" id="ARBA00010015"/>
    </source>
</evidence>
<dbReference type="InterPro" id="IPR010994">
    <property type="entry name" value="RuvA_2-like"/>
</dbReference>
<evidence type="ECO:0000256" key="5">
    <source>
        <dbReference type="ARBA" id="ARBA00022763"/>
    </source>
</evidence>
<keyword evidence="3" id="KW-0540">Nuclease</keyword>
<dbReference type="GO" id="GO:0000110">
    <property type="term" value="C:nucleotide-excision repair factor 1 complex"/>
    <property type="evidence" value="ECO:0007669"/>
    <property type="project" value="TreeGrafter"/>
</dbReference>
<keyword evidence="13" id="KW-1185">Reference proteome</keyword>
<evidence type="ECO:0000256" key="3">
    <source>
        <dbReference type="ARBA" id="ARBA00022722"/>
    </source>
</evidence>
<dbReference type="PANTHER" id="PTHR10150:SF0">
    <property type="entry name" value="DNA REPAIR ENDONUCLEASE XPF"/>
    <property type="match status" value="1"/>
</dbReference>
<feature type="region of interest" description="Disordered" evidence="10">
    <location>
        <begin position="283"/>
        <end position="317"/>
    </location>
</feature>
<evidence type="ECO:0000256" key="7">
    <source>
        <dbReference type="ARBA" id="ARBA00023125"/>
    </source>
</evidence>
<keyword evidence="5" id="KW-0227">DNA damage</keyword>
<dbReference type="AlphaFoldDB" id="A0A422QAP8"/>
<dbReference type="GO" id="GO:1901255">
    <property type="term" value="P:nucleotide-excision repair involved in interstrand cross-link repair"/>
    <property type="evidence" value="ECO:0007669"/>
    <property type="project" value="TreeGrafter"/>
</dbReference>
<dbReference type="OrthoDB" id="361020at2759"/>
<dbReference type="GO" id="GO:0000712">
    <property type="term" value="P:resolution of meiotic recombination intermediates"/>
    <property type="evidence" value="ECO:0007669"/>
    <property type="project" value="TreeGrafter"/>
</dbReference>
<name>A0A422QAP8_9TRYP</name>
<dbReference type="InterPro" id="IPR047520">
    <property type="entry name" value="XPF_nuclease"/>
</dbReference>
<evidence type="ECO:0000256" key="10">
    <source>
        <dbReference type="SAM" id="MobiDB-lite"/>
    </source>
</evidence>
<evidence type="ECO:0000256" key="8">
    <source>
        <dbReference type="ARBA" id="ARBA00023204"/>
    </source>
</evidence>
<dbReference type="Pfam" id="PF02732">
    <property type="entry name" value="ERCC4"/>
    <property type="match status" value="1"/>
</dbReference>
<accession>A0A422QAP8</accession>
<dbReference type="GO" id="GO:0003684">
    <property type="term" value="F:damaged DNA binding"/>
    <property type="evidence" value="ECO:0007669"/>
    <property type="project" value="TreeGrafter"/>
</dbReference>
<feature type="region of interest" description="Disordered" evidence="10">
    <location>
        <begin position="618"/>
        <end position="714"/>
    </location>
</feature>
<proteinExistence type="inferred from homology"/>
<evidence type="ECO:0000313" key="12">
    <source>
        <dbReference type="EMBL" id="RNF27052.1"/>
    </source>
</evidence>
<evidence type="ECO:0000256" key="9">
    <source>
        <dbReference type="ARBA" id="ARBA00023242"/>
    </source>
</evidence>
<feature type="compositionally biased region" description="Polar residues" evidence="10">
    <location>
        <begin position="650"/>
        <end position="671"/>
    </location>
</feature>
<dbReference type="GO" id="GO:0003697">
    <property type="term" value="F:single-stranded DNA binding"/>
    <property type="evidence" value="ECO:0007669"/>
    <property type="project" value="TreeGrafter"/>
</dbReference>
<gene>
    <name evidence="12" type="ORF">Tco025E_00689</name>
</gene>
<dbReference type="Proteomes" id="UP000284403">
    <property type="component" value="Unassembled WGS sequence"/>
</dbReference>
<organism evidence="12 13">
    <name type="scientific">Trypanosoma conorhini</name>
    <dbReference type="NCBI Taxonomy" id="83891"/>
    <lineage>
        <taxon>Eukaryota</taxon>
        <taxon>Discoba</taxon>
        <taxon>Euglenozoa</taxon>
        <taxon>Kinetoplastea</taxon>
        <taxon>Metakinetoplastina</taxon>
        <taxon>Trypanosomatida</taxon>
        <taxon>Trypanosomatidae</taxon>
        <taxon>Trypanosoma</taxon>
    </lineage>
</organism>
<protein>
    <submittedName>
        <fullName evidence="12">Putative DNA repair protein</fullName>
        <ecNumber evidence="12">3.1.-.-</ecNumber>
    </submittedName>
</protein>
<feature type="domain" description="ERCC4" evidence="11">
    <location>
        <begin position="901"/>
        <end position="981"/>
    </location>
</feature>
<sequence>MPSTISSQIAGWCVGQDVEDINAQLCVVSVGFDVEGIVARLIRRALSGLSSLHACVSCVVLPEGTRSGTLSRVAAAITSSLNHVDDERVQVHVAEEGTPTRTRCTYYQSGGVVVLSSRMLCADLLHRRLSRELVGIAIVLLPYGGPRRSDSVVPSIAFCAEILLRGGDGGARHLLSRRRHPPFILLSDNPCFVRYLLQRRRIGQEPFLTKVHVDDVQLFPRFRLNVMRHFEQLAKERPLKVERVAVGASSSTTALDGLLRQVLKEVIGELHALETRLGQISDRGCSHSGRTAQTASADRDADDPFSRLQPISRRPRLEKQPPRYVRKPWVVPSDPTVILFGRISEEDALDVADLSLDDDLDYALRAHGPLWSFGRLVESLLDVRGLRRDVRRLSPFAWVFALEASLAARTARHTRDATSPRTFTVQPPDAPWTLSQHFSSIVTLAIHRVGTVEVRPVTKNNAVHQSSGDDINTVGSHLVVENAEASEDDDDVVCVDPATPQRLLLPRTEEVDPGMEYANRVIQGWCRDARRRRITGGLTNSVFLLIVFGERALRRYVCRLTHLLEDFQTFELNGFVAAYQAKHGADIRRCAEGAPVTEKAAGVNLRTWFLAGSDDAVEEEGNVTDEHDEGGDGTSVERRVGAQGEKTGASVVSQEPSFLFSQGSTVSTNPASHRRRNDKADSTSLHHLLLSQAPLTPPSEERRHRQGNRPPAPLRLECVGSGIALLRASSVDCEASSSSPQVAVVDGSLMCASELIAMLKGAHDAVVLPTRVMVVEQQLRFLRLLEMAQDALQPERLRELRVQVLVEQLQEAPFTNRVVEEEREAFEALAHAKATLTGSLLSDRSTLRAVQENLESGLIHDHNLGRRQRGTLGLGREENCGVQSSIACGSTTTTAASEAPLVVFDEREFRSLLPYALYRRGIELVPLTLTTADYVLSPSYALERKSAPDFIQSLLSGRIHTQLAALSRRYEFPFCLVEFDRGAPFRLSFPSSWSSPATAAESAGLFARVARLFAAFPRVQVLWSRDATQSAGIIHEMKRTCAREAADPSAPSLTRANIDPQDTAMEKEAAHLAARVLSCFPGITPGNAAQVMATCGSLAGLATIDVSALTEAMGEENAKLLYSFLHDDLVAKVL</sequence>
<dbReference type="GO" id="GO:0000014">
    <property type="term" value="F:single-stranded DNA endodeoxyribonuclease activity"/>
    <property type="evidence" value="ECO:0007669"/>
    <property type="project" value="TreeGrafter"/>
</dbReference>
<comment type="similarity">
    <text evidence="2">Belongs to the XPF family.</text>
</comment>
<dbReference type="GO" id="GO:0000724">
    <property type="term" value="P:double-strand break repair via homologous recombination"/>
    <property type="evidence" value="ECO:0007669"/>
    <property type="project" value="TreeGrafter"/>
</dbReference>